<dbReference type="InterPro" id="IPR027417">
    <property type="entry name" value="P-loop_NTPase"/>
</dbReference>
<dbReference type="Pfam" id="PF00005">
    <property type="entry name" value="ABC_tran"/>
    <property type="match status" value="2"/>
</dbReference>
<dbReference type="PANTHER" id="PTHR43297">
    <property type="entry name" value="OLIGOPEPTIDE TRANSPORT ATP-BINDING PROTEIN APPD"/>
    <property type="match status" value="1"/>
</dbReference>
<dbReference type="InterPro" id="IPR003593">
    <property type="entry name" value="AAA+_ATPase"/>
</dbReference>
<dbReference type="SUPFAM" id="SSF52540">
    <property type="entry name" value="P-loop containing nucleoside triphosphate hydrolases"/>
    <property type="match status" value="2"/>
</dbReference>
<dbReference type="InterPro" id="IPR013563">
    <property type="entry name" value="Oligopep_ABC_C"/>
</dbReference>
<dbReference type="RefSeq" id="WP_285451789.1">
    <property type="nucleotide sequence ID" value="NZ_CP127173.1"/>
</dbReference>
<evidence type="ECO:0000256" key="3">
    <source>
        <dbReference type="ARBA" id="ARBA00022448"/>
    </source>
</evidence>
<dbReference type="PROSITE" id="PS50893">
    <property type="entry name" value="ABC_TRANSPORTER_2"/>
    <property type="match status" value="2"/>
</dbReference>
<sequence>MTTPLLQLQDLNVTYEVGDKEVPAVRGVGLTLDPGGTLGVAGESGSGKSTVAMSVLRLLPRTAKITGEILLDGEDVTEMKWGRLRAVRWAEASVVFQGAMHALNPVRKIGEQIAEPLRLHPPAGKTPTDAEIDARVAELLTQVDLPPSRAGAYPHELSGGQKQRVMIAMALACSPRLIIADEPTTALDVIVQAQVLALLSRLVAEQDIGLIMISHDLSVLAATCERIAVMYDGQIVEEGPSAEVMGAPKHEHTRALAAAFPTVGDPVSRFAPATTNPLPPEPEDRVTGEPLLEAENLRVSFRDRTGKRIDAVAGVDLTVARDEIVALVGQSGSGKTTLARTLLGLQKADSGVVRYAGKPVPTGGAGLKAYRRQVQLVLQDPTSALNPAHTVYEAVAEGPRIHQLADERAVVHRALEAAELRPAAKFADRLPHQLSGGQRQRVVIAGALALEPSVVVADEPVASLDASVRGEILALLLRLRRELGLAALVITHDLGLAWNIADRVAVMYRGELVETGTVEQVLLDPKHEYTKSLLAALPGGTAQRRTVET</sequence>
<dbReference type="CDD" id="cd03257">
    <property type="entry name" value="ABC_NikE_OppD_transporters"/>
    <property type="match status" value="2"/>
</dbReference>
<comment type="subcellular location">
    <subcellularLocation>
        <location evidence="1">Cell membrane</location>
        <topology evidence="1">Peripheral membrane protein</topology>
    </subcellularLocation>
</comment>
<keyword evidence="10" id="KW-1185">Reference proteome</keyword>
<evidence type="ECO:0000313" key="9">
    <source>
        <dbReference type="EMBL" id="WIV55000.1"/>
    </source>
</evidence>
<dbReference type="SMART" id="SM00382">
    <property type="entry name" value="AAA"/>
    <property type="match status" value="2"/>
</dbReference>
<comment type="similarity">
    <text evidence="2">Belongs to the ABC transporter superfamily.</text>
</comment>
<keyword evidence="6 9" id="KW-0067">ATP-binding</keyword>
<keyword evidence="4" id="KW-1003">Cell membrane</keyword>
<evidence type="ECO:0000259" key="8">
    <source>
        <dbReference type="PROSITE" id="PS50893"/>
    </source>
</evidence>
<proteinExistence type="inferred from homology"/>
<protein>
    <submittedName>
        <fullName evidence="9">ABC transporter ATP-binding protein</fullName>
    </submittedName>
</protein>
<gene>
    <name evidence="9" type="ORF">QP939_40225</name>
</gene>
<evidence type="ECO:0000256" key="7">
    <source>
        <dbReference type="ARBA" id="ARBA00023136"/>
    </source>
</evidence>
<keyword evidence="7" id="KW-0472">Membrane</keyword>
<evidence type="ECO:0000256" key="1">
    <source>
        <dbReference type="ARBA" id="ARBA00004202"/>
    </source>
</evidence>
<keyword evidence="3" id="KW-0813">Transport</keyword>
<evidence type="ECO:0000256" key="5">
    <source>
        <dbReference type="ARBA" id="ARBA00022741"/>
    </source>
</evidence>
<keyword evidence="5" id="KW-0547">Nucleotide-binding</keyword>
<dbReference type="InterPro" id="IPR017871">
    <property type="entry name" value="ABC_transporter-like_CS"/>
</dbReference>
<evidence type="ECO:0000313" key="10">
    <source>
        <dbReference type="Proteomes" id="UP001227101"/>
    </source>
</evidence>
<name>A0ABY8XHC7_9PSEU</name>
<dbReference type="InterPro" id="IPR050388">
    <property type="entry name" value="ABC_Ni/Peptide_Import"/>
</dbReference>
<reference evidence="9 10" key="1">
    <citation type="submission" date="2023-06" db="EMBL/GenBank/DDBJ databases">
        <authorList>
            <person name="Oyuntsetseg B."/>
            <person name="Kim S.B."/>
        </authorList>
    </citation>
    <scope>NUCLEOTIDE SEQUENCE [LARGE SCALE GENOMIC DNA]</scope>
    <source>
        <strain evidence="9 10">2-2</strain>
    </source>
</reference>
<dbReference type="NCBIfam" id="NF007739">
    <property type="entry name" value="PRK10419.1"/>
    <property type="match status" value="2"/>
</dbReference>
<accession>A0ABY8XHC7</accession>
<dbReference type="Proteomes" id="UP001227101">
    <property type="component" value="Chromosome"/>
</dbReference>
<dbReference type="EMBL" id="CP127173">
    <property type="protein sequence ID" value="WIV55000.1"/>
    <property type="molecule type" value="Genomic_DNA"/>
</dbReference>
<dbReference type="InterPro" id="IPR003439">
    <property type="entry name" value="ABC_transporter-like_ATP-bd"/>
</dbReference>
<evidence type="ECO:0000256" key="6">
    <source>
        <dbReference type="ARBA" id="ARBA00022840"/>
    </source>
</evidence>
<evidence type="ECO:0000256" key="4">
    <source>
        <dbReference type="ARBA" id="ARBA00022475"/>
    </source>
</evidence>
<dbReference type="Pfam" id="PF08352">
    <property type="entry name" value="oligo_HPY"/>
    <property type="match status" value="2"/>
</dbReference>
<dbReference type="Gene3D" id="3.40.50.300">
    <property type="entry name" value="P-loop containing nucleotide triphosphate hydrolases"/>
    <property type="match status" value="2"/>
</dbReference>
<feature type="domain" description="ABC transporter" evidence="8">
    <location>
        <begin position="6"/>
        <end position="257"/>
    </location>
</feature>
<dbReference type="GO" id="GO:0005524">
    <property type="term" value="F:ATP binding"/>
    <property type="evidence" value="ECO:0007669"/>
    <property type="project" value="UniProtKB-KW"/>
</dbReference>
<organism evidence="9 10">
    <name type="scientific">Amycolatopsis nalaikhensis</name>
    <dbReference type="NCBI Taxonomy" id="715472"/>
    <lineage>
        <taxon>Bacteria</taxon>
        <taxon>Bacillati</taxon>
        <taxon>Actinomycetota</taxon>
        <taxon>Actinomycetes</taxon>
        <taxon>Pseudonocardiales</taxon>
        <taxon>Pseudonocardiaceae</taxon>
        <taxon>Amycolatopsis</taxon>
    </lineage>
</organism>
<feature type="domain" description="ABC transporter" evidence="8">
    <location>
        <begin position="292"/>
        <end position="534"/>
    </location>
</feature>
<dbReference type="PROSITE" id="PS00211">
    <property type="entry name" value="ABC_TRANSPORTER_1"/>
    <property type="match status" value="2"/>
</dbReference>
<evidence type="ECO:0000256" key="2">
    <source>
        <dbReference type="ARBA" id="ARBA00005417"/>
    </source>
</evidence>
<dbReference type="PANTHER" id="PTHR43297:SF2">
    <property type="entry name" value="DIPEPTIDE TRANSPORT ATP-BINDING PROTEIN DPPD"/>
    <property type="match status" value="1"/>
</dbReference>